<evidence type="ECO:0000313" key="2">
    <source>
        <dbReference type="EMBL" id="MCY1074022.1"/>
    </source>
</evidence>
<feature type="transmembrane region" description="Helical" evidence="1">
    <location>
        <begin position="36"/>
        <end position="55"/>
    </location>
</feature>
<comment type="caution">
    <text evidence="2">The sequence shown here is derived from an EMBL/GenBank/DDBJ whole genome shotgun (WGS) entry which is preliminary data.</text>
</comment>
<protein>
    <recommendedName>
        <fullName evidence="4">Hydroxylaminobenzene mutase</fullName>
    </recommendedName>
</protein>
<keyword evidence="3" id="KW-1185">Reference proteome</keyword>
<keyword evidence="1" id="KW-0472">Membrane</keyword>
<feature type="transmembrane region" description="Helical" evidence="1">
    <location>
        <begin position="100"/>
        <end position="121"/>
    </location>
</feature>
<sequence length="171" mass="17689">MTTALRPVPPSEESSPAPVSLSSAAPLPAARLMAHAAAWLTLLGLLTGGYVSAAMTGKVPADPQVALASHLNALMGAFLLLGVAWTLPMLRYGATGQNRLAWAFIVANFANWFVTGVKAWLRVAGVDATGEPVNDAVFGVLTLSVVLPALGAAAAWVYGFRRPAASPEPRT</sequence>
<organism evidence="2 3">
    <name type="scientific">Archangium lansingense</name>
    <dbReference type="NCBI Taxonomy" id="2995310"/>
    <lineage>
        <taxon>Bacteria</taxon>
        <taxon>Pseudomonadati</taxon>
        <taxon>Myxococcota</taxon>
        <taxon>Myxococcia</taxon>
        <taxon>Myxococcales</taxon>
        <taxon>Cystobacterineae</taxon>
        <taxon>Archangiaceae</taxon>
        <taxon>Archangium</taxon>
    </lineage>
</organism>
<feature type="transmembrane region" description="Helical" evidence="1">
    <location>
        <begin position="136"/>
        <end position="160"/>
    </location>
</feature>
<keyword evidence="1" id="KW-0812">Transmembrane</keyword>
<dbReference type="InterPro" id="IPR058965">
    <property type="entry name" value="SOI/HabA-like"/>
</dbReference>
<dbReference type="Proteomes" id="UP001207654">
    <property type="component" value="Unassembled WGS sequence"/>
</dbReference>
<name>A0ABT3ZXA3_9BACT</name>
<accession>A0ABT3ZXA3</accession>
<dbReference type="EMBL" id="JAPNKA010000001">
    <property type="protein sequence ID" value="MCY1074022.1"/>
    <property type="molecule type" value="Genomic_DNA"/>
</dbReference>
<reference evidence="2 3" key="1">
    <citation type="submission" date="2022-11" db="EMBL/GenBank/DDBJ databases">
        <title>Minimal conservation of predation-associated metabolite biosynthetic gene clusters underscores biosynthetic potential of Myxococcota including descriptions for ten novel species: Archangium lansinium sp. nov., Myxococcus landrumus sp. nov., Nannocystis bai.</title>
        <authorList>
            <person name="Ahearne A."/>
            <person name="Stevens C."/>
            <person name="Phillips K."/>
        </authorList>
    </citation>
    <scope>NUCLEOTIDE SEQUENCE [LARGE SCALE GENOMIC DNA]</scope>
    <source>
        <strain evidence="2 3">MIWBW</strain>
    </source>
</reference>
<gene>
    <name evidence="2" type="ORF">OV287_05945</name>
</gene>
<evidence type="ECO:0008006" key="4">
    <source>
        <dbReference type="Google" id="ProtNLM"/>
    </source>
</evidence>
<evidence type="ECO:0000256" key="1">
    <source>
        <dbReference type="SAM" id="Phobius"/>
    </source>
</evidence>
<dbReference type="RefSeq" id="WP_267533006.1">
    <property type="nucleotide sequence ID" value="NZ_JAPNKA010000001.1"/>
</dbReference>
<proteinExistence type="predicted"/>
<evidence type="ECO:0000313" key="3">
    <source>
        <dbReference type="Proteomes" id="UP001207654"/>
    </source>
</evidence>
<feature type="transmembrane region" description="Helical" evidence="1">
    <location>
        <begin position="67"/>
        <end position="88"/>
    </location>
</feature>
<dbReference type="Pfam" id="PF26512">
    <property type="entry name" value="SOI"/>
    <property type="match status" value="1"/>
</dbReference>
<keyword evidence="1" id="KW-1133">Transmembrane helix</keyword>